<organism evidence="1 2">
    <name type="scientific">Ramlibacter alkalitolerans</name>
    <dbReference type="NCBI Taxonomy" id="2039631"/>
    <lineage>
        <taxon>Bacteria</taxon>
        <taxon>Pseudomonadati</taxon>
        <taxon>Pseudomonadota</taxon>
        <taxon>Betaproteobacteria</taxon>
        <taxon>Burkholderiales</taxon>
        <taxon>Comamonadaceae</taxon>
        <taxon>Ramlibacter</taxon>
    </lineage>
</organism>
<comment type="caution">
    <text evidence="1">The sequence shown here is derived from an EMBL/GenBank/DDBJ whole genome shotgun (WGS) entry which is preliminary data.</text>
</comment>
<proteinExistence type="predicted"/>
<keyword evidence="2" id="KW-1185">Reference proteome</keyword>
<evidence type="ECO:0000313" key="2">
    <source>
        <dbReference type="Proteomes" id="UP000622707"/>
    </source>
</evidence>
<sequence>MAAADPAADRRSALVRSFSTLDDALAAQDALAAAGIARELLELTVLEDEAGPVASNFLIGNGQTHHGGTPAPVRSGGEVAYDANFRATEYHGAYLLTLHQLGPTQRSVAQSVLAGFDSVAVTELARSGQGS</sequence>
<protein>
    <submittedName>
        <fullName evidence="1">Uncharacterized protein</fullName>
    </submittedName>
</protein>
<dbReference type="RefSeq" id="WP_201691616.1">
    <property type="nucleotide sequence ID" value="NZ_JAEQND010000010.1"/>
</dbReference>
<dbReference type="Proteomes" id="UP000622707">
    <property type="component" value="Unassembled WGS sequence"/>
</dbReference>
<name>A0ABS1JS44_9BURK</name>
<evidence type="ECO:0000313" key="1">
    <source>
        <dbReference type="EMBL" id="MBL0427079.1"/>
    </source>
</evidence>
<accession>A0ABS1JS44</accession>
<gene>
    <name evidence="1" type="ORF">JI746_18330</name>
</gene>
<dbReference type="EMBL" id="JAEQND010000010">
    <property type="protein sequence ID" value="MBL0427079.1"/>
    <property type="molecule type" value="Genomic_DNA"/>
</dbReference>
<reference evidence="1 2" key="1">
    <citation type="journal article" date="2017" name="Int. J. Syst. Evol. Microbiol.">
        <title>Ramlibacter alkalitolerans sp. nov., alkali-tolerant bacterium isolated from soil of ginseng.</title>
        <authorList>
            <person name="Lee D.H."/>
            <person name="Cha C.J."/>
        </authorList>
    </citation>
    <scope>NUCLEOTIDE SEQUENCE [LARGE SCALE GENOMIC DNA]</scope>
    <source>
        <strain evidence="1 2">KACC 19305</strain>
    </source>
</reference>